<dbReference type="Proteomes" id="UP000298030">
    <property type="component" value="Unassembled WGS sequence"/>
</dbReference>
<dbReference type="InterPro" id="IPR008271">
    <property type="entry name" value="Ser/Thr_kinase_AS"/>
</dbReference>
<organism evidence="4 5">
    <name type="scientific">Coprinellus micaceus</name>
    <name type="common">Glistening ink-cap mushroom</name>
    <name type="synonym">Coprinus micaceus</name>
    <dbReference type="NCBI Taxonomy" id="71717"/>
    <lineage>
        <taxon>Eukaryota</taxon>
        <taxon>Fungi</taxon>
        <taxon>Dikarya</taxon>
        <taxon>Basidiomycota</taxon>
        <taxon>Agaricomycotina</taxon>
        <taxon>Agaricomycetes</taxon>
        <taxon>Agaricomycetidae</taxon>
        <taxon>Agaricales</taxon>
        <taxon>Agaricineae</taxon>
        <taxon>Psathyrellaceae</taxon>
        <taxon>Coprinellus</taxon>
    </lineage>
</organism>
<dbReference type="EC" id="2.7.11.1" evidence="1"/>
<keyword evidence="4" id="KW-0418">Kinase</keyword>
<name>A0A4Y7TMA0_COPMI</name>
<dbReference type="CDD" id="cd14016">
    <property type="entry name" value="STKc_CK1"/>
    <property type="match status" value="1"/>
</dbReference>
<dbReference type="InterPro" id="IPR050235">
    <property type="entry name" value="CK1_Ser-Thr_kinase"/>
</dbReference>
<dbReference type="GO" id="GO:0005524">
    <property type="term" value="F:ATP binding"/>
    <property type="evidence" value="ECO:0007669"/>
    <property type="project" value="InterPro"/>
</dbReference>
<dbReference type="STRING" id="71717.A0A4Y7TMA0"/>
<dbReference type="PROSITE" id="PS50011">
    <property type="entry name" value="PROTEIN_KINASE_DOM"/>
    <property type="match status" value="1"/>
</dbReference>
<dbReference type="Gene3D" id="1.10.510.10">
    <property type="entry name" value="Transferase(Phosphotransferase) domain 1"/>
    <property type="match status" value="1"/>
</dbReference>
<protein>
    <recommendedName>
        <fullName evidence="1">non-specific serine/threonine protein kinase</fullName>
        <ecNumber evidence="1">2.7.11.1</ecNumber>
    </recommendedName>
</protein>
<evidence type="ECO:0000313" key="5">
    <source>
        <dbReference type="Proteomes" id="UP000298030"/>
    </source>
</evidence>
<feature type="region of interest" description="Disordered" evidence="2">
    <location>
        <begin position="362"/>
        <end position="402"/>
    </location>
</feature>
<dbReference type="InterPro" id="IPR011009">
    <property type="entry name" value="Kinase-like_dom_sf"/>
</dbReference>
<dbReference type="SMART" id="SM00220">
    <property type="entry name" value="S_TKc"/>
    <property type="match status" value="1"/>
</dbReference>
<feature type="domain" description="Protein kinase" evidence="3">
    <location>
        <begin position="10"/>
        <end position="316"/>
    </location>
</feature>
<gene>
    <name evidence="4" type="ORF">FA13DRAFT_1753020</name>
</gene>
<evidence type="ECO:0000313" key="4">
    <source>
        <dbReference type="EMBL" id="TEB35313.1"/>
    </source>
</evidence>
<dbReference type="GO" id="GO:0004674">
    <property type="term" value="F:protein serine/threonine kinase activity"/>
    <property type="evidence" value="ECO:0007669"/>
    <property type="project" value="UniProtKB-EC"/>
</dbReference>
<proteinExistence type="predicted"/>
<dbReference type="AlphaFoldDB" id="A0A4Y7TMA0"/>
<dbReference type="InterPro" id="IPR000719">
    <property type="entry name" value="Prot_kinase_dom"/>
</dbReference>
<dbReference type="EMBL" id="QPFP01000007">
    <property type="protein sequence ID" value="TEB35313.1"/>
    <property type="molecule type" value="Genomic_DNA"/>
</dbReference>
<evidence type="ECO:0000256" key="1">
    <source>
        <dbReference type="ARBA" id="ARBA00012513"/>
    </source>
</evidence>
<evidence type="ECO:0000259" key="3">
    <source>
        <dbReference type="PROSITE" id="PS50011"/>
    </source>
</evidence>
<dbReference type="PANTHER" id="PTHR11909">
    <property type="entry name" value="CASEIN KINASE-RELATED"/>
    <property type="match status" value="1"/>
</dbReference>
<keyword evidence="5" id="KW-1185">Reference proteome</keyword>
<dbReference type="Pfam" id="PF00069">
    <property type="entry name" value="Pkinase"/>
    <property type="match status" value="1"/>
</dbReference>
<comment type="caution">
    <text evidence="4">The sequence shown here is derived from an EMBL/GenBank/DDBJ whole genome shotgun (WGS) entry which is preliminary data.</text>
</comment>
<dbReference type="PROSITE" id="PS00108">
    <property type="entry name" value="PROTEIN_KINASE_ST"/>
    <property type="match status" value="1"/>
</dbReference>
<dbReference type="SUPFAM" id="SSF56112">
    <property type="entry name" value="Protein kinase-like (PK-like)"/>
    <property type="match status" value="1"/>
</dbReference>
<sequence length="434" mass="47521">MVLTTYAGKYRFEEEIANGGCGTVFLGVHTTAGKPVAIKLEPTHPSHHNSHPSPLKTEAKIYRSLSGGQGVPWIIWNGRQGDFNVMVTDLLGPSLEDLFKMCNRHFTMKTVLLLADQLITRIEFVHSNHIVHRDIKPANFVMSIPTGAPCTCSPSSAPASPAASTTSLVSEPQKASPPCTAHPLVNIIDFGLAKKYRDPVSMFHIPFSRHPHGLHGVGTSLFASINTHLGLESARRDDLESLAYMLIYFLRGTLPWRKLRAPSSLPSSVLQQISDTEERHGAEERYNPVTATWDLIRDSKREHEATLTDGLPEEFDILYTYARNLEFDDLPDYEGLRRCFRGLADRLGVEYDGVFDWTLDGPSSSDGTVDDAGTKGKAKGKPARKSSGSLSNSGKGGSLHMRTKRGRTCLACEARAQARLAEAATGGAAGERRK</sequence>
<keyword evidence="4" id="KW-0808">Transferase</keyword>
<reference evidence="4 5" key="1">
    <citation type="journal article" date="2019" name="Nat. Ecol. Evol.">
        <title>Megaphylogeny resolves global patterns of mushroom evolution.</title>
        <authorList>
            <person name="Varga T."/>
            <person name="Krizsan K."/>
            <person name="Foldi C."/>
            <person name="Dima B."/>
            <person name="Sanchez-Garcia M."/>
            <person name="Sanchez-Ramirez S."/>
            <person name="Szollosi G.J."/>
            <person name="Szarkandi J.G."/>
            <person name="Papp V."/>
            <person name="Albert L."/>
            <person name="Andreopoulos W."/>
            <person name="Angelini C."/>
            <person name="Antonin V."/>
            <person name="Barry K.W."/>
            <person name="Bougher N.L."/>
            <person name="Buchanan P."/>
            <person name="Buyck B."/>
            <person name="Bense V."/>
            <person name="Catcheside P."/>
            <person name="Chovatia M."/>
            <person name="Cooper J."/>
            <person name="Damon W."/>
            <person name="Desjardin D."/>
            <person name="Finy P."/>
            <person name="Geml J."/>
            <person name="Haridas S."/>
            <person name="Hughes K."/>
            <person name="Justo A."/>
            <person name="Karasinski D."/>
            <person name="Kautmanova I."/>
            <person name="Kiss B."/>
            <person name="Kocsube S."/>
            <person name="Kotiranta H."/>
            <person name="LaButti K.M."/>
            <person name="Lechner B.E."/>
            <person name="Liimatainen K."/>
            <person name="Lipzen A."/>
            <person name="Lukacs Z."/>
            <person name="Mihaltcheva S."/>
            <person name="Morgado L.N."/>
            <person name="Niskanen T."/>
            <person name="Noordeloos M.E."/>
            <person name="Ohm R.A."/>
            <person name="Ortiz-Santana B."/>
            <person name="Ovrebo C."/>
            <person name="Racz N."/>
            <person name="Riley R."/>
            <person name="Savchenko A."/>
            <person name="Shiryaev A."/>
            <person name="Soop K."/>
            <person name="Spirin V."/>
            <person name="Szebenyi C."/>
            <person name="Tomsovsky M."/>
            <person name="Tulloss R.E."/>
            <person name="Uehling J."/>
            <person name="Grigoriev I.V."/>
            <person name="Vagvolgyi C."/>
            <person name="Papp T."/>
            <person name="Martin F.M."/>
            <person name="Miettinen O."/>
            <person name="Hibbett D.S."/>
            <person name="Nagy L.G."/>
        </authorList>
    </citation>
    <scope>NUCLEOTIDE SEQUENCE [LARGE SCALE GENOMIC DNA]</scope>
    <source>
        <strain evidence="4 5">FP101781</strain>
    </source>
</reference>
<evidence type="ECO:0000256" key="2">
    <source>
        <dbReference type="SAM" id="MobiDB-lite"/>
    </source>
</evidence>
<accession>A0A4Y7TMA0</accession>
<dbReference type="OrthoDB" id="5800476at2759"/>